<feature type="compositionally biased region" description="Acidic residues" evidence="1">
    <location>
        <begin position="51"/>
        <end position="63"/>
    </location>
</feature>
<feature type="compositionally biased region" description="Acidic residues" evidence="1">
    <location>
        <begin position="1"/>
        <end position="15"/>
    </location>
</feature>
<sequence>MESDEEDEKIEEIVVDDVPIQCARHREEIVLSSSGATSSSSGSSSSSSSESSEEEDAPADDEAPPERVAPANKVLGGNNEAEGSLRLTDSDGYFESPKDPTAIIIGSLRFKSSDREQHGFLREAGIESGMANMLRCIEDLSLKAFVATRCANHQLQAEALPPLTCRSWRKKLLCWNEKSWSSRRPSKPSKASTPLRAPRLKPKLK</sequence>
<keyword evidence="3" id="KW-1185">Reference proteome</keyword>
<proteinExistence type="predicted"/>
<organism evidence="2 3">
    <name type="scientific">Panicum hallii var. hallii</name>
    <dbReference type="NCBI Taxonomy" id="1504633"/>
    <lineage>
        <taxon>Eukaryota</taxon>
        <taxon>Viridiplantae</taxon>
        <taxon>Streptophyta</taxon>
        <taxon>Embryophyta</taxon>
        <taxon>Tracheophyta</taxon>
        <taxon>Spermatophyta</taxon>
        <taxon>Magnoliopsida</taxon>
        <taxon>Liliopsida</taxon>
        <taxon>Poales</taxon>
        <taxon>Poaceae</taxon>
        <taxon>PACMAD clade</taxon>
        <taxon>Panicoideae</taxon>
        <taxon>Panicodae</taxon>
        <taxon>Paniceae</taxon>
        <taxon>Panicinae</taxon>
        <taxon>Panicum</taxon>
        <taxon>Panicum sect. Panicum</taxon>
    </lineage>
</organism>
<evidence type="ECO:0000313" key="3">
    <source>
        <dbReference type="Proteomes" id="UP000244336"/>
    </source>
</evidence>
<reference evidence="2 3" key="1">
    <citation type="submission" date="2018-04" db="EMBL/GenBank/DDBJ databases">
        <title>WGS assembly of Panicum hallii var. hallii HAL2.</title>
        <authorList>
            <person name="Lovell J."/>
            <person name="Jenkins J."/>
            <person name="Lowry D."/>
            <person name="Mamidi S."/>
            <person name="Sreedasyam A."/>
            <person name="Weng X."/>
            <person name="Barry K."/>
            <person name="Bonette J."/>
            <person name="Campitelli B."/>
            <person name="Daum C."/>
            <person name="Gordon S."/>
            <person name="Gould B."/>
            <person name="Lipzen A."/>
            <person name="MacQueen A."/>
            <person name="Palacio-Mejia J."/>
            <person name="Plott C."/>
            <person name="Shakirov E."/>
            <person name="Shu S."/>
            <person name="Yoshinaga Y."/>
            <person name="Zane M."/>
            <person name="Rokhsar D."/>
            <person name="Grimwood J."/>
            <person name="Schmutz J."/>
            <person name="Juenger T."/>
        </authorList>
    </citation>
    <scope>NUCLEOTIDE SEQUENCE [LARGE SCALE GENOMIC DNA]</scope>
    <source>
        <strain evidence="3">cv. HAL2</strain>
    </source>
</reference>
<protein>
    <submittedName>
        <fullName evidence="2">Uncharacterized protein</fullName>
    </submittedName>
</protein>
<dbReference type="Proteomes" id="UP000244336">
    <property type="component" value="Chromosome 8"/>
</dbReference>
<feature type="compositionally biased region" description="Low complexity" evidence="1">
    <location>
        <begin position="179"/>
        <end position="192"/>
    </location>
</feature>
<dbReference type="Gramene" id="PUZ44596">
    <property type="protein sequence ID" value="PUZ44596"/>
    <property type="gene ID" value="GQ55_8G118300"/>
</dbReference>
<name>A0A2T7CMP4_9POAL</name>
<feature type="region of interest" description="Disordered" evidence="1">
    <location>
        <begin position="1"/>
        <end position="93"/>
    </location>
</feature>
<feature type="compositionally biased region" description="Low complexity" evidence="1">
    <location>
        <begin position="32"/>
        <end position="50"/>
    </location>
</feature>
<evidence type="ECO:0000256" key="1">
    <source>
        <dbReference type="SAM" id="MobiDB-lite"/>
    </source>
</evidence>
<gene>
    <name evidence="2" type="ORF">GQ55_8G118300</name>
</gene>
<dbReference type="AlphaFoldDB" id="A0A2T7CMP4"/>
<feature type="region of interest" description="Disordered" evidence="1">
    <location>
        <begin position="179"/>
        <end position="205"/>
    </location>
</feature>
<evidence type="ECO:0000313" key="2">
    <source>
        <dbReference type="EMBL" id="PUZ44596.1"/>
    </source>
</evidence>
<accession>A0A2T7CMP4</accession>
<dbReference type="EMBL" id="CM009756">
    <property type="protein sequence ID" value="PUZ44596.1"/>
    <property type="molecule type" value="Genomic_DNA"/>
</dbReference>